<dbReference type="InterPro" id="IPR046234">
    <property type="entry name" value="DUF6267"/>
</dbReference>
<organism evidence="1">
    <name type="scientific">uncultured Caudovirales phage</name>
    <dbReference type="NCBI Taxonomy" id="2100421"/>
    <lineage>
        <taxon>Viruses</taxon>
        <taxon>Duplodnaviria</taxon>
        <taxon>Heunggongvirae</taxon>
        <taxon>Uroviricota</taxon>
        <taxon>Caudoviricetes</taxon>
        <taxon>Peduoviridae</taxon>
        <taxon>Maltschvirus</taxon>
        <taxon>Maltschvirus maltsch</taxon>
    </lineage>
</organism>
<sequence>MELQFLQEVAAAPVRTPHPEDAIFDGSQAAAGMIQALEYVIENPSSVTIKWDGIPALVFGRNADGKLIVTDKYMFDKPNGRVTSPQGWVEYDQARGANRGDLYQRINNIWAGLDEAVGSSNGFFWGDLLWSQPLQPKNGMYVFKPNVVEYHIPVKSNVGQIIKGRAGGVVVHTYLSDEQARPQPWNGEGLKLDGSVAILTPSAGIKFKLDDPVQVHRAAATAVKQYGTISDKFLAGLDKVAQAAIKTYTNKRITGQTSEELPDWLVNNVSKVQYNKLVGENFGGYLYRNAKGLTGLLNIWNAVYAFKVNLAQQLEKQIQGMQQFVNGRPEGEGFVFSTPQGPVKLVQRGTFSQALFNK</sequence>
<evidence type="ECO:0000313" key="1">
    <source>
        <dbReference type="EMBL" id="CAB5214691.1"/>
    </source>
</evidence>
<dbReference type="Pfam" id="PF19782">
    <property type="entry name" value="DUF6267"/>
    <property type="match status" value="1"/>
</dbReference>
<reference evidence="1" key="1">
    <citation type="submission" date="2020-05" db="EMBL/GenBank/DDBJ databases">
        <authorList>
            <person name="Chiriac C."/>
            <person name="Salcher M."/>
            <person name="Ghai R."/>
            <person name="Kavagutti S V."/>
        </authorList>
    </citation>
    <scope>NUCLEOTIDE SEQUENCE</scope>
</reference>
<dbReference type="EMBL" id="LR798243">
    <property type="protein sequence ID" value="CAB5214691.1"/>
    <property type="molecule type" value="Genomic_DNA"/>
</dbReference>
<accession>A0A6J7WK18</accession>
<gene>
    <name evidence="1" type="ORF">UFOVP190_218</name>
</gene>
<protein>
    <submittedName>
        <fullName evidence="1">Uncharacterized protein</fullName>
    </submittedName>
</protein>
<proteinExistence type="predicted"/>
<name>A0A6J7WK18_9CAUD</name>